<dbReference type="GO" id="GO:0004888">
    <property type="term" value="F:transmembrane signaling receptor activity"/>
    <property type="evidence" value="ECO:0007669"/>
    <property type="project" value="InterPro"/>
</dbReference>
<dbReference type="InterPro" id="IPR004090">
    <property type="entry name" value="Chemotax_Me-accpt_rcpt"/>
</dbReference>
<keyword evidence="4" id="KW-0812">Transmembrane</keyword>
<feature type="domain" description="Methyl-accepting transducer" evidence="5">
    <location>
        <begin position="232"/>
        <end position="461"/>
    </location>
</feature>
<dbReference type="PRINTS" id="PR00260">
    <property type="entry name" value="CHEMTRNSDUCR"/>
</dbReference>
<dbReference type="Proteomes" id="UP000294359">
    <property type="component" value="Chromosome"/>
</dbReference>
<dbReference type="GO" id="GO:0007165">
    <property type="term" value="P:signal transduction"/>
    <property type="evidence" value="ECO:0007669"/>
    <property type="project" value="UniProtKB-KW"/>
</dbReference>
<dbReference type="CDD" id="cd11386">
    <property type="entry name" value="MCP_signal"/>
    <property type="match status" value="1"/>
</dbReference>
<dbReference type="PROSITE" id="PS50111">
    <property type="entry name" value="CHEMOTAXIS_TRANSDUC_2"/>
    <property type="match status" value="1"/>
</dbReference>
<feature type="transmembrane region" description="Helical" evidence="4">
    <location>
        <begin position="149"/>
        <end position="169"/>
    </location>
</feature>
<evidence type="ECO:0000259" key="5">
    <source>
        <dbReference type="PROSITE" id="PS50111"/>
    </source>
</evidence>
<dbReference type="OrthoDB" id="9806477at2"/>
<keyword evidence="1" id="KW-0488">Methylation</keyword>
<reference evidence="7 8" key="2">
    <citation type="submission" date="2019-03" db="EMBL/GenBank/DDBJ databases">
        <title>Draft Genome Sequences of Six Type Strains of the Genus Massilia.</title>
        <authorList>
            <person name="Miess H."/>
            <person name="Frediansyhah A."/>
            <person name="Gross H."/>
        </authorList>
    </citation>
    <scope>NUCLEOTIDE SEQUENCE [LARGE SCALE GENOMIC DNA]</scope>
    <source>
        <strain evidence="7 8">DSM 17505</strain>
    </source>
</reference>
<name>A0A4V1AU08_9BURK</name>
<sequence>MEDLHVTDTNSYLTGSYRQADRLMLVIVWLLFAMSLALSTMFDTMRWALMVGLPTAVLPTVLVGLLPGSRVTRMLMAASLMVFTALHIHQAAGAPETHFGVFVLLAFLLCYRDYTVILAAAGLIAVHHLSFNYLQELGFGVRCLTQPSITIVFVHAGYVVAETVVLCYLCSILRREALRAFELQAAVDTMADPATGKIDLRASKEAIRSATGQALERAVATMHRTIAGVAQGVVTVETAASDIAAGNDDLSTRSAEQAQVLYGTVEAMNELAVTVKRNGDHARRANDLAISASDVAVCGGEVVAQVVQTMGAINESSRKVADIIGVIDSIAFQTNILALNAAVEAARAGEQGRGFAVVASEVRNLAQRSASAAQEIKQLIGDSVARVSAGTVQVGRAGETMGQIVDRVNQVTAIIAEISSSSTGQEDHIANTLVALTDMADVTEQNAALVYQVGTAASTLLAQAEELSLTIGTFTLSDLNAPTNVMAAKMVTVAGRATAPPGRLQ</sequence>
<keyword evidence="4" id="KW-0472">Membrane</keyword>
<evidence type="ECO:0000256" key="2">
    <source>
        <dbReference type="ARBA" id="ARBA00029447"/>
    </source>
</evidence>
<dbReference type="SUPFAM" id="SSF58104">
    <property type="entry name" value="Methyl-accepting chemotaxis protein (MCP) signaling domain"/>
    <property type="match status" value="1"/>
</dbReference>
<dbReference type="EMBL" id="CP038026">
    <property type="protein sequence ID" value="QBQ37518.1"/>
    <property type="molecule type" value="Genomic_DNA"/>
</dbReference>
<keyword evidence="8" id="KW-1185">Reference proteome</keyword>
<reference evidence="6" key="3">
    <citation type="submission" date="2022-12" db="EMBL/GenBank/DDBJ databases">
        <authorList>
            <person name="Sun Q."/>
            <person name="Kim S."/>
        </authorList>
    </citation>
    <scope>NUCLEOTIDE SEQUENCE</scope>
    <source>
        <strain evidence="6">KCTC 12344</strain>
    </source>
</reference>
<evidence type="ECO:0000256" key="3">
    <source>
        <dbReference type="PROSITE-ProRule" id="PRU00284"/>
    </source>
</evidence>
<gene>
    <name evidence="7" type="ORF">E1742_16095</name>
    <name evidence="6" type="ORF">GCM10007388_25170</name>
</gene>
<dbReference type="RefSeq" id="WP_134386000.1">
    <property type="nucleotide sequence ID" value="NZ_BMWW01000004.1"/>
</dbReference>
<dbReference type="AlphaFoldDB" id="A0A4V1AU08"/>
<proteinExistence type="inferred from homology"/>
<dbReference type="InterPro" id="IPR051310">
    <property type="entry name" value="MCP_chemotaxis"/>
</dbReference>
<evidence type="ECO:0000256" key="4">
    <source>
        <dbReference type="SAM" id="Phobius"/>
    </source>
</evidence>
<feature type="transmembrane region" description="Helical" evidence="4">
    <location>
        <begin position="47"/>
        <end position="65"/>
    </location>
</feature>
<dbReference type="PANTHER" id="PTHR43531">
    <property type="entry name" value="PROTEIN ICFG"/>
    <property type="match status" value="1"/>
</dbReference>
<accession>A0A4V1AU08</accession>
<keyword evidence="4" id="KW-1133">Transmembrane helix</keyword>
<keyword evidence="3" id="KW-0807">Transducer</keyword>
<comment type="similarity">
    <text evidence="2">Belongs to the methyl-accepting chemotaxis (MCP) protein family.</text>
</comment>
<dbReference type="GO" id="GO:0006935">
    <property type="term" value="P:chemotaxis"/>
    <property type="evidence" value="ECO:0007669"/>
    <property type="project" value="InterPro"/>
</dbReference>
<feature type="transmembrane region" description="Helical" evidence="4">
    <location>
        <begin position="101"/>
        <end position="129"/>
    </location>
</feature>
<feature type="transmembrane region" description="Helical" evidence="4">
    <location>
        <begin position="23"/>
        <end position="40"/>
    </location>
</feature>
<organism evidence="6 9">
    <name type="scientific">Pseudoduganella plicata</name>
    <dbReference type="NCBI Taxonomy" id="321984"/>
    <lineage>
        <taxon>Bacteria</taxon>
        <taxon>Pseudomonadati</taxon>
        <taxon>Pseudomonadota</taxon>
        <taxon>Betaproteobacteria</taxon>
        <taxon>Burkholderiales</taxon>
        <taxon>Oxalobacteraceae</taxon>
        <taxon>Telluria group</taxon>
        <taxon>Pseudoduganella</taxon>
    </lineage>
</organism>
<evidence type="ECO:0000313" key="6">
    <source>
        <dbReference type="EMBL" id="GGY90879.1"/>
    </source>
</evidence>
<dbReference type="SMART" id="SM00283">
    <property type="entry name" value="MA"/>
    <property type="match status" value="1"/>
</dbReference>
<dbReference type="Pfam" id="PF00015">
    <property type="entry name" value="MCPsignal"/>
    <property type="match status" value="1"/>
</dbReference>
<reference evidence="6" key="1">
    <citation type="journal article" date="2014" name="Int. J. Syst. Evol. Microbiol.">
        <title>Complete genome sequence of Corynebacterium casei LMG S-19264T (=DSM 44701T), isolated from a smear-ripened cheese.</title>
        <authorList>
            <consortium name="US DOE Joint Genome Institute (JGI-PGF)"/>
            <person name="Walter F."/>
            <person name="Albersmeier A."/>
            <person name="Kalinowski J."/>
            <person name="Ruckert C."/>
        </authorList>
    </citation>
    <scope>NUCLEOTIDE SEQUENCE</scope>
    <source>
        <strain evidence="6">KCTC 12344</strain>
    </source>
</reference>
<evidence type="ECO:0000256" key="1">
    <source>
        <dbReference type="ARBA" id="ARBA00022481"/>
    </source>
</evidence>
<protein>
    <submittedName>
        <fullName evidence="6 7">Chemotaxis protein</fullName>
    </submittedName>
</protein>
<dbReference type="Gene3D" id="1.10.287.950">
    <property type="entry name" value="Methyl-accepting chemotaxis protein"/>
    <property type="match status" value="1"/>
</dbReference>
<evidence type="ECO:0000313" key="8">
    <source>
        <dbReference type="Proteomes" id="UP000294359"/>
    </source>
</evidence>
<dbReference type="EMBL" id="BMWW01000004">
    <property type="protein sequence ID" value="GGY90879.1"/>
    <property type="molecule type" value="Genomic_DNA"/>
</dbReference>
<dbReference type="InterPro" id="IPR004089">
    <property type="entry name" value="MCPsignal_dom"/>
</dbReference>
<dbReference type="GO" id="GO:0005886">
    <property type="term" value="C:plasma membrane"/>
    <property type="evidence" value="ECO:0007669"/>
    <property type="project" value="TreeGrafter"/>
</dbReference>
<dbReference type="Proteomes" id="UP000619512">
    <property type="component" value="Unassembled WGS sequence"/>
</dbReference>
<evidence type="ECO:0000313" key="9">
    <source>
        <dbReference type="Proteomes" id="UP000619512"/>
    </source>
</evidence>
<dbReference type="PANTHER" id="PTHR43531:SF14">
    <property type="entry name" value="METHYL-ACCEPTING CHEMOTAXIS PROTEIN I-RELATED"/>
    <property type="match status" value="1"/>
</dbReference>
<evidence type="ECO:0000313" key="7">
    <source>
        <dbReference type="EMBL" id="QBQ37518.1"/>
    </source>
</evidence>